<evidence type="ECO:0000256" key="6">
    <source>
        <dbReference type="ARBA" id="ARBA00022917"/>
    </source>
</evidence>
<dbReference type="GO" id="GO:0005524">
    <property type="term" value="F:ATP binding"/>
    <property type="evidence" value="ECO:0007669"/>
    <property type="project" value="UniProtKB-KW"/>
</dbReference>
<dbReference type="GO" id="GO:0005829">
    <property type="term" value="C:cytosol"/>
    <property type="evidence" value="ECO:0007669"/>
    <property type="project" value="TreeGrafter"/>
</dbReference>
<dbReference type="FunFam" id="2.40.240.10:FF:000008">
    <property type="entry name" value="probable glutamine--tRNA ligase"/>
    <property type="match status" value="1"/>
</dbReference>
<dbReference type="EC" id="6.1.1.18" evidence="2"/>
<feature type="domain" description="Glutamyl/glutaminyl-tRNA synthetase class Ib catalytic" evidence="11">
    <location>
        <begin position="47"/>
        <end position="142"/>
    </location>
</feature>
<keyword evidence="3 10" id="KW-0436">Ligase</keyword>
<dbReference type="InterPro" id="IPR050132">
    <property type="entry name" value="Gln/Glu-tRNA_Ligase"/>
</dbReference>
<organism evidence="14 15">
    <name type="scientific">Panagrolaimus davidi</name>
    <dbReference type="NCBI Taxonomy" id="227884"/>
    <lineage>
        <taxon>Eukaryota</taxon>
        <taxon>Metazoa</taxon>
        <taxon>Ecdysozoa</taxon>
        <taxon>Nematoda</taxon>
        <taxon>Chromadorea</taxon>
        <taxon>Rhabditida</taxon>
        <taxon>Tylenchina</taxon>
        <taxon>Panagrolaimomorpha</taxon>
        <taxon>Panagrolaimoidea</taxon>
        <taxon>Panagrolaimidae</taxon>
        <taxon>Panagrolaimus</taxon>
    </lineage>
</organism>
<comment type="catalytic activity">
    <reaction evidence="9">
        <text>tRNA(Gln) + L-glutamine + ATP = L-glutaminyl-tRNA(Gln) + AMP + diphosphate</text>
        <dbReference type="Rhea" id="RHEA:20121"/>
        <dbReference type="Rhea" id="RHEA-COMP:9662"/>
        <dbReference type="Rhea" id="RHEA-COMP:9681"/>
        <dbReference type="ChEBI" id="CHEBI:30616"/>
        <dbReference type="ChEBI" id="CHEBI:33019"/>
        <dbReference type="ChEBI" id="CHEBI:58359"/>
        <dbReference type="ChEBI" id="CHEBI:78442"/>
        <dbReference type="ChEBI" id="CHEBI:78521"/>
        <dbReference type="ChEBI" id="CHEBI:456215"/>
        <dbReference type="EC" id="6.1.1.18"/>
    </reaction>
</comment>
<protein>
    <recommendedName>
        <fullName evidence="2">glutamine--tRNA ligase</fullName>
        <ecNumber evidence="2">6.1.1.18</ecNumber>
    </recommendedName>
    <alternativeName>
        <fullName evidence="8">Glutaminyl-tRNA synthetase</fullName>
    </alternativeName>
</protein>
<keyword evidence="5 10" id="KW-0067">ATP-binding</keyword>
<dbReference type="InterPro" id="IPR049437">
    <property type="entry name" value="tRNA-synt_1c_C2"/>
</dbReference>
<evidence type="ECO:0000256" key="7">
    <source>
        <dbReference type="ARBA" id="ARBA00023146"/>
    </source>
</evidence>
<sequence>MSTSIEEILRTRTHLHKVGENYTSEGYVMHPWTNDLLKKHVEEVGGKVHTRFPPEPNGVLHIGHAKAVNINFCYAKVNGGNCYLRFDDTNPEKEEEKFFTAIEDVVRWLKYNPYKVTHSSDYFQQLYLWAIQLIKDGLAYDEKGNILEIVVRGEPLTTENKPKAFIHWVAKPLFAEVRLYERLFMHKNPEDPEEVPGGFLSDCNPNSLTVIHNCAVDKYLSNSKIFSSFQFERTGYFSVDLDSNDKKLVFNRTVLLKEDSGK</sequence>
<feature type="domain" description="Glutaminyl-tRNA synthetase class Ib non-specific RNA-binding" evidence="12">
    <location>
        <begin position="3"/>
        <end position="38"/>
    </location>
</feature>
<dbReference type="InterPro" id="IPR001412">
    <property type="entry name" value="aa-tRNA-synth_I_CS"/>
</dbReference>
<evidence type="ECO:0000256" key="4">
    <source>
        <dbReference type="ARBA" id="ARBA00022741"/>
    </source>
</evidence>
<accession>A0A914QR85</accession>
<evidence type="ECO:0000259" key="13">
    <source>
        <dbReference type="Pfam" id="PF20974"/>
    </source>
</evidence>
<dbReference type="Pfam" id="PF04557">
    <property type="entry name" value="tRNA_synt_1c_R2"/>
    <property type="match status" value="1"/>
</dbReference>
<keyword evidence="7 10" id="KW-0030">Aminoacyl-tRNA synthetase</keyword>
<evidence type="ECO:0000313" key="15">
    <source>
        <dbReference type="WBParaSite" id="PDA_v2.g6281.t1"/>
    </source>
</evidence>
<evidence type="ECO:0000256" key="10">
    <source>
        <dbReference type="RuleBase" id="RU363037"/>
    </source>
</evidence>
<dbReference type="InterPro" id="IPR007638">
    <property type="entry name" value="Gln-tRNA-synth_Ib_RNA-bd_2"/>
</dbReference>
<evidence type="ECO:0000256" key="5">
    <source>
        <dbReference type="ARBA" id="ARBA00022840"/>
    </source>
</evidence>
<evidence type="ECO:0000259" key="12">
    <source>
        <dbReference type="Pfam" id="PF04557"/>
    </source>
</evidence>
<dbReference type="InterPro" id="IPR011035">
    <property type="entry name" value="Ribosomal_bL25/Gln-tRNA_synth"/>
</dbReference>
<evidence type="ECO:0000256" key="2">
    <source>
        <dbReference type="ARBA" id="ARBA00012836"/>
    </source>
</evidence>
<dbReference type="SUPFAM" id="SSF52374">
    <property type="entry name" value="Nucleotidylyl transferase"/>
    <property type="match status" value="1"/>
</dbReference>
<dbReference type="SUPFAM" id="SSF50715">
    <property type="entry name" value="Ribosomal protein L25-like"/>
    <property type="match status" value="1"/>
</dbReference>
<evidence type="ECO:0000256" key="1">
    <source>
        <dbReference type="ARBA" id="ARBA00005594"/>
    </source>
</evidence>
<dbReference type="PROSITE" id="PS00178">
    <property type="entry name" value="AA_TRNA_LIGASE_I"/>
    <property type="match status" value="1"/>
</dbReference>
<dbReference type="PANTHER" id="PTHR43097">
    <property type="entry name" value="GLUTAMINE-TRNA LIGASE"/>
    <property type="match status" value="1"/>
</dbReference>
<dbReference type="InterPro" id="IPR014729">
    <property type="entry name" value="Rossmann-like_a/b/a_fold"/>
</dbReference>
<comment type="similarity">
    <text evidence="1 10">Belongs to the class-I aminoacyl-tRNA synthetase family.</text>
</comment>
<dbReference type="GO" id="GO:0004819">
    <property type="term" value="F:glutamine-tRNA ligase activity"/>
    <property type="evidence" value="ECO:0007669"/>
    <property type="project" value="UniProtKB-EC"/>
</dbReference>
<dbReference type="GO" id="GO:0006425">
    <property type="term" value="P:glutaminyl-tRNA aminoacylation"/>
    <property type="evidence" value="ECO:0007669"/>
    <property type="project" value="InterPro"/>
</dbReference>
<dbReference type="Gene3D" id="2.40.240.10">
    <property type="entry name" value="Ribosomal Protein L25, Chain P"/>
    <property type="match status" value="1"/>
</dbReference>
<keyword evidence="6 10" id="KW-0648">Protein biosynthesis</keyword>
<dbReference type="WBParaSite" id="PDA_v2.g6281.t1">
    <property type="protein sequence ID" value="PDA_v2.g6281.t1"/>
    <property type="gene ID" value="PDA_v2.g6281"/>
</dbReference>
<dbReference type="Pfam" id="PF00749">
    <property type="entry name" value="tRNA-synt_1c"/>
    <property type="match status" value="1"/>
</dbReference>
<feature type="domain" description="tRNA synthetases class I (E and Q) anti-codon binding" evidence="13">
    <location>
        <begin position="165"/>
        <end position="240"/>
    </location>
</feature>
<name>A0A914QR85_9BILA</name>
<evidence type="ECO:0000259" key="11">
    <source>
        <dbReference type="Pfam" id="PF00749"/>
    </source>
</evidence>
<dbReference type="PRINTS" id="PR00987">
    <property type="entry name" value="TRNASYNTHGLU"/>
</dbReference>
<proteinExistence type="inferred from homology"/>
<dbReference type="InterPro" id="IPR020058">
    <property type="entry name" value="Glu/Gln-tRNA-synth_Ib_cat-dom"/>
</dbReference>
<evidence type="ECO:0000256" key="8">
    <source>
        <dbReference type="ARBA" id="ARBA00030466"/>
    </source>
</evidence>
<evidence type="ECO:0000256" key="3">
    <source>
        <dbReference type="ARBA" id="ARBA00022598"/>
    </source>
</evidence>
<keyword evidence="14" id="KW-1185">Reference proteome</keyword>
<dbReference type="Gene3D" id="3.40.50.620">
    <property type="entry name" value="HUPs"/>
    <property type="match status" value="1"/>
</dbReference>
<dbReference type="Pfam" id="PF20974">
    <property type="entry name" value="tRNA-synt_1c_C2"/>
    <property type="match status" value="1"/>
</dbReference>
<dbReference type="InterPro" id="IPR020056">
    <property type="entry name" value="Rbsml_bL25/Gln-tRNA_synth_N"/>
</dbReference>
<dbReference type="GO" id="GO:0017101">
    <property type="term" value="C:aminoacyl-tRNA synthetase multienzyme complex"/>
    <property type="evidence" value="ECO:0007669"/>
    <property type="project" value="TreeGrafter"/>
</dbReference>
<reference evidence="15" key="1">
    <citation type="submission" date="2022-11" db="UniProtKB">
        <authorList>
            <consortium name="WormBaseParasite"/>
        </authorList>
    </citation>
    <scope>IDENTIFICATION</scope>
</reference>
<dbReference type="Proteomes" id="UP000887578">
    <property type="component" value="Unplaced"/>
</dbReference>
<dbReference type="AlphaFoldDB" id="A0A914QR85"/>
<dbReference type="InterPro" id="IPR000924">
    <property type="entry name" value="Glu/Gln-tRNA-synth"/>
</dbReference>
<dbReference type="PANTHER" id="PTHR43097:SF4">
    <property type="entry name" value="GLUTAMINE--TRNA LIGASE"/>
    <property type="match status" value="1"/>
</dbReference>
<evidence type="ECO:0000313" key="14">
    <source>
        <dbReference type="Proteomes" id="UP000887578"/>
    </source>
</evidence>
<evidence type="ECO:0000256" key="9">
    <source>
        <dbReference type="ARBA" id="ARBA00048270"/>
    </source>
</evidence>
<keyword evidence="4 10" id="KW-0547">Nucleotide-binding</keyword>